<organism evidence="2 3">
    <name type="scientific">Austropuccinia psidii MF-1</name>
    <dbReference type="NCBI Taxonomy" id="1389203"/>
    <lineage>
        <taxon>Eukaryota</taxon>
        <taxon>Fungi</taxon>
        <taxon>Dikarya</taxon>
        <taxon>Basidiomycota</taxon>
        <taxon>Pucciniomycotina</taxon>
        <taxon>Pucciniomycetes</taxon>
        <taxon>Pucciniales</taxon>
        <taxon>Sphaerophragmiaceae</taxon>
        <taxon>Austropuccinia</taxon>
    </lineage>
</organism>
<evidence type="ECO:0000256" key="1">
    <source>
        <dbReference type="SAM" id="MobiDB-lite"/>
    </source>
</evidence>
<dbReference type="Proteomes" id="UP000765509">
    <property type="component" value="Unassembled WGS sequence"/>
</dbReference>
<comment type="caution">
    <text evidence="2">The sequence shown here is derived from an EMBL/GenBank/DDBJ whole genome shotgun (WGS) entry which is preliminary data.</text>
</comment>
<feature type="region of interest" description="Disordered" evidence="1">
    <location>
        <begin position="88"/>
        <end position="109"/>
    </location>
</feature>
<evidence type="ECO:0000313" key="2">
    <source>
        <dbReference type="EMBL" id="MBW0462751.1"/>
    </source>
</evidence>
<sequence length="109" mass="11913">MIDCIQHENTAFTTATLNPPSSTILIPNLPQSNLFQAALSSFNHNNLRHSPNPSPVHIDGFNWRTSSEITLIFGNLIPLMVITSKVHSPDVVSPSPYESHSMPSSPPVL</sequence>
<protein>
    <submittedName>
        <fullName evidence="2">Uncharacterized protein</fullName>
    </submittedName>
</protein>
<proteinExistence type="predicted"/>
<evidence type="ECO:0000313" key="3">
    <source>
        <dbReference type="Proteomes" id="UP000765509"/>
    </source>
</evidence>
<dbReference type="EMBL" id="AVOT02000410">
    <property type="protein sequence ID" value="MBW0462751.1"/>
    <property type="molecule type" value="Genomic_DNA"/>
</dbReference>
<accession>A0A9Q3BBZ2</accession>
<gene>
    <name evidence="2" type="ORF">O181_002466</name>
</gene>
<dbReference type="AlphaFoldDB" id="A0A9Q3BBZ2"/>
<reference evidence="2" key="1">
    <citation type="submission" date="2021-03" db="EMBL/GenBank/DDBJ databases">
        <title>Draft genome sequence of rust myrtle Austropuccinia psidii MF-1, a brazilian biotype.</title>
        <authorList>
            <person name="Quecine M.C."/>
            <person name="Pachon D.M.R."/>
            <person name="Bonatelli M.L."/>
            <person name="Correr F.H."/>
            <person name="Franceschini L.M."/>
            <person name="Leite T.F."/>
            <person name="Margarido G.R.A."/>
            <person name="Almeida C.A."/>
            <person name="Ferrarezi J.A."/>
            <person name="Labate C.A."/>
        </authorList>
    </citation>
    <scope>NUCLEOTIDE SEQUENCE</scope>
    <source>
        <strain evidence="2">MF-1</strain>
    </source>
</reference>
<name>A0A9Q3BBZ2_9BASI</name>
<keyword evidence="3" id="KW-1185">Reference proteome</keyword>